<dbReference type="Proteomes" id="UP001055811">
    <property type="component" value="Linkage Group LG03"/>
</dbReference>
<sequence>MILIYEREVLLRGTESKKVERKRGKSLYAPQLPCLNFPLSLSSFFMLCGGGRPVYGRRLTQFRPSGGGGDTA</sequence>
<proteinExistence type="predicted"/>
<evidence type="ECO:0000313" key="1">
    <source>
        <dbReference type="EMBL" id="KAI3766778.1"/>
    </source>
</evidence>
<evidence type="ECO:0000313" key="2">
    <source>
        <dbReference type="Proteomes" id="UP001055811"/>
    </source>
</evidence>
<reference evidence="2" key="1">
    <citation type="journal article" date="2022" name="Mol. Ecol. Resour.">
        <title>The genomes of chicory, endive, great burdock and yacon provide insights into Asteraceae palaeo-polyploidization history and plant inulin production.</title>
        <authorList>
            <person name="Fan W."/>
            <person name="Wang S."/>
            <person name="Wang H."/>
            <person name="Wang A."/>
            <person name="Jiang F."/>
            <person name="Liu H."/>
            <person name="Zhao H."/>
            <person name="Xu D."/>
            <person name="Zhang Y."/>
        </authorList>
    </citation>
    <scope>NUCLEOTIDE SEQUENCE [LARGE SCALE GENOMIC DNA]</scope>
    <source>
        <strain evidence="2">cv. Punajuju</strain>
    </source>
</reference>
<organism evidence="1 2">
    <name type="scientific">Cichorium intybus</name>
    <name type="common">Chicory</name>
    <dbReference type="NCBI Taxonomy" id="13427"/>
    <lineage>
        <taxon>Eukaryota</taxon>
        <taxon>Viridiplantae</taxon>
        <taxon>Streptophyta</taxon>
        <taxon>Embryophyta</taxon>
        <taxon>Tracheophyta</taxon>
        <taxon>Spermatophyta</taxon>
        <taxon>Magnoliopsida</taxon>
        <taxon>eudicotyledons</taxon>
        <taxon>Gunneridae</taxon>
        <taxon>Pentapetalae</taxon>
        <taxon>asterids</taxon>
        <taxon>campanulids</taxon>
        <taxon>Asterales</taxon>
        <taxon>Asteraceae</taxon>
        <taxon>Cichorioideae</taxon>
        <taxon>Cichorieae</taxon>
        <taxon>Cichoriinae</taxon>
        <taxon>Cichorium</taxon>
    </lineage>
</organism>
<protein>
    <submittedName>
        <fullName evidence="1">Uncharacterized protein</fullName>
    </submittedName>
</protein>
<gene>
    <name evidence="1" type="ORF">L2E82_16850</name>
</gene>
<comment type="caution">
    <text evidence="1">The sequence shown here is derived from an EMBL/GenBank/DDBJ whole genome shotgun (WGS) entry which is preliminary data.</text>
</comment>
<reference evidence="1 2" key="2">
    <citation type="journal article" date="2022" name="Mol. Ecol. Resour.">
        <title>The genomes of chicory, endive, great burdock and yacon provide insights into Asteraceae paleo-polyploidization history and plant inulin production.</title>
        <authorList>
            <person name="Fan W."/>
            <person name="Wang S."/>
            <person name="Wang H."/>
            <person name="Wang A."/>
            <person name="Jiang F."/>
            <person name="Liu H."/>
            <person name="Zhao H."/>
            <person name="Xu D."/>
            <person name="Zhang Y."/>
        </authorList>
    </citation>
    <scope>NUCLEOTIDE SEQUENCE [LARGE SCALE GENOMIC DNA]</scope>
    <source>
        <strain evidence="2">cv. Punajuju</strain>
        <tissue evidence="1">Leaves</tissue>
    </source>
</reference>
<accession>A0ACB9F604</accession>
<keyword evidence="2" id="KW-1185">Reference proteome</keyword>
<name>A0ACB9F604_CICIN</name>
<dbReference type="EMBL" id="CM042011">
    <property type="protein sequence ID" value="KAI3766778.1"/>
    <property type="molecule type" value="Genomic_DNA"/>
</dbReference>